<organism evidence="1 2">
    <name type="scientific">Veillonella criceti</name>
    <dbReference type="NCBI Taxonomy" id="103891"/>
    <lineage>
        <taxon>Bacteria</taxon>
        <taxon>Bacillati</taxon>
        <taxon>Bacillota</taxon>
        <taxon>Negativicutes</taxon>
        <taxon>Veillonellales</taxon>
        <taxon>Veillonellaceae</taxon>
        <taxon>Veillonella</taxon>
    </lineage>
</organism>
<dbReference type="Proteomes" id="UP000255367">
    <property type="component" value="Unassembled WGS sequence"/>
</dbReference>
<dbReference type="EMBL" id="UHIO01000001">
    <property type="protein sequence ID" value="SUP42252.1"/>
    <property type="molecule type" value="Genomic_DNA"/>
</dbReference>
<reference evidence="1 2" key="1">
    <citation type="submission" date="2018-06" db="EMBL/GenBank/DDBJ databases">
        <authorList>
            <consortium name="Pathogen Informatics"/>
            <person name="Doyle S."/>
        </authorList>
    </citation>
    <scope>NUCLEOTIDE SEQUENCE [LARGE SCALE GENOMIC DNA]</scope>
    <source>
        <strain evidence="1 2">NCTC12020</strain>
    </source>
</reference>
<dbReference type="RefSeq" id="WP_115310044.1">
    <property type="nucleotide sequence ID" value="NZ_UHIO01000001.1"/>
</dbReference>
<accession>A0A380NJ61</accession>
<sequence>MDYIDFSDITDNILVCEPSDILFANEYLHRLAKTYGLSDDEIMLPAKTTVVRLGAAIACRERALAMVGSDTTVMVDGHRQDDIYLQKYKLYADMVTTIEKRLSYTDFAIDGVNQQGKGGVGVISLTRA</sequence>
<protein>
    <submittedName>
        <fullName evidence="1">Uncharacterized protein</fullName>
    </submittedName>
</protein>
<dbReference type="AlphaFoldDB" id="A0A380NJ61"/>
<dbReference type="OrthoDB" id="1625127at2"/>
<name>A0A380NJ61_9FIRM</name>
<evidence type="ECO:0000313" key="2">
    <source>
        <dbReference type="Proteomes" id="UP000255367"/>
    </source>
</evidence>
<keyword evidence="2" id="KW-1185">Reference proteome</keyword>
<proteinExistence type="predicted"/>
<gene>
    <name evidence="1" type="ORF">NCTC12020_00831</name>
</gene>
<evidence type="ECO:0000313" key="1">
    <source>
        <dbReference type="EMBL" id="SUP42252.1"/>
    </source>
</evidence>